<dbReference type="Proteomes" id="UP001152320">
    <property type="component" value="Chromosome 3"/>
</dbReference>
<feature type="domain" description="DUF4706" evidence="2">
    <location>
        <begin position="34"/>
        <end position="147"/>
    </location>
</feature>
<proteinExistence type="predicted"/>
<dbReference type="Pfam" id="PF15797">
    <property type="entry name" value="DUF4706"/>
    <property type="match status" value="1"/>
</dbReference>
<dbReference type="InterPro" id="IPR031600">
    <property type="entry name" value="DUF4706"/>
</dbReference>
<accession>A0A9Q1CIA3</accession>
<reference evidence="3" key="1">
    <citation type="submission" date="2021-10" db="EMBL/GenBank/DDBJ databases">
        <title>Tropical sea cucumber genome reveals ecological adaptation and Cuvierian tubules defense mechanism.</title>
        <authorList>
            <person name="Chen T."/>
        </authorList>
    </citation>
    <scope>NUCLEOTIDE SEQUENCE</scope>
    <source>
        <strain evidence="3">Nanhai2018</strain>
        <tissue evidence="3">Muscle</tissue>
    </source>
</reference>
<evidence type="ECO:0000259" key="2">
    <source>
        <dbReference type="Pfam" id="PF15797"/>
    </source>
</evidence>
<evidence type="ECO:0000313" key="3">
    <source>
        <dbReference type="EMBL" id="KAJ8045200.1"/>
    </source>
</evidence>
<feature type="compositionally biased region" description="Low complexity" evidence="1">
    <location>
        <begin position="290"/>
        <end position="306"/>
    </location>
</feature>
<feature type="compositionally biased region" description="Polar residues" evidence="1">
    <location>
        <begin position="364"/>
        <end position="383"/>
    </location>
</feature>
<sequence length="442" mass="48545">MFSYCLLSKMDLEQDLSRDLDNQPENSIDELADDYFSSVSSISRNIIRYKHRKLQDFDKDWNSLSQSDKDKVLNEWFLDDGIRLRYEIRLQGTEPPGFIPESYPKLKVQCGTKTVQYTDSDQNNQVITWRDEFSGPFSWDTKCQQNLGLFGTAVDVSSVQDDCESSMNSSTVSADLSSSELFSRVKDISNRLSSGEINIHVNPTFNMDQKLTANSFSRPEVDTENKGKVTPVVSQPKAAPKLNGHQTNKSISGRHDSQNTSVSKPSQPPPVAPGVAKKAHPPSGGAFQLSASSNPTSSSTAAARPLQRPPSVPPPAVSKPSQPPHSSPTPVAVKPLQQPPPGIPSSGRPSETPPPPPPTDRNLRNQSSPKSPKRQTPQTSLLKSNDRGDEKILLSSGIDQMDISVDLDHQQPSSGGDVQQEKEEEEQVDTHSGAAFDFLLQW</sequence>
<organism evidence="3 4">
    <name type="scientific">Holothuria leucospilota</name>
    <name type="common">Black long sea cucumber</name>
    <name type="synonym">Mertensiothuria leucospilota</name>
    <dbReference type="NCBI Taxonomy" id="206669"/>
    <lineage>
        <taxon>Eukaryota</taxon>
        <taxon>Metazoa</taxon>
        <taxon>Echinodermata</taxon>
        <taxon>Eleutherozoa</taxon>
        <taxon>Echinozoa</taxon>
        <taxon>Holothuroidea</taxon>
        <taxon>Aspidochirotacea</taxon>
        <taxon>Aspidochirotida</taxon>
        <taxon>Holothuriidae</taxon>
        <taxon>Holothuria</taxon>
    </lineage>
</organism>
<evidence type="ECO:0000256" key="1">
    <source>
        <dbReference type="SAM" id="MobiDB-lite"/>
    </source>
</evidence>
<feature type="region of interest" description="Disordered" evidence="1">
    <location>
        <begin position="217"/>
        <end position="436"/>
    </location>
</feature>
<dbReference type="EMBL" id="JAIZAY010000003">
    <property type="protein sequence ID" value="KAJ8045200.1"/>
    <property type="molecule type" value="Genomic_DNA"/>
</dbReference>
<evidence type="ECO:0000313" key="4">
    <source>
        <dbReference type="Proteomes" id="UP001152320"/>
    </source>
</evidence>
<keyword evidence="4" id="KW-1185">Reference proteome</keyword>
<dbReference type="OrthoDB" id="5984457at2759"/>
<protein>
    <recommendedName>
        <fullName evidence="2">DUF4706 domain-containing protein</fullName>
    </recommendedName>
</protein>
<name>A0A9Q1CIA3_HOLLE</name>
<dbReference type="PANTHER" id="PTHR34394:SF1">
    <property type="entry name" value="SIMILAR TO RIKEN CDNA 2310022B05"/>
    <property type="match status" value="1"/>
</dbReference>
<gene>
    <name evidence="3" type="ORF">HOLleu_08154</name>
</gene>
<dbReference type="PANTHER" id="PTHR34394">
    <property type="entry name" value="SIMILAR TO RIKEN CDNA 2310022B05"/>
    <property type="match status" value="1"/>
</dbReference>
<comment type="caution">
    <text evidence="3">The sequence shown here is derived from an EMBL/GenBank/DDBJ whole genome shotgun (WGS) entry which is preliminary data.</text>
</comment>
<dbReference type="AlphaFoldDB" id="A0A9Q1CIA3"/>
<feature type="compositionally biased region" description="Pro residues" evidence="1">
    <location>
        <begin position="307"/>
        <end position="327"/>
    </location>
</feature>